<dbReference type="EMBL" id="CAJOBC010089602">
    <property type="protein sequence ID" value="CAF4382250.1"/>
    <property type="molecule type" value="Genomic_DNA"/>
</dbReference>
<dbReference type="Proteomes" id="UP000663829">
    <property type="component" value="Unassembled WGS sequence"/>
</dbReference>
<evidence type="ECO:0000313" key="1">
    <source>
        <dbReference type="EMBL" id="CAF1523101.1"/>
    </source>
</evidence>
<comment type="caution">
    <text evidence="1">The sequence shown here is derived from an EMBL/GenBank/DDBJ whole genome shotgun (WGS) entry which is preliminary data.</text>
</comment>
<accession>A0A815URQ8</accession>
<gene>
    <name evidence="1" type="ORF">GPM918_LOCUS37643</name>
    <name evidence="2" type="ORF">SRO942_LOCUS38418</name>
</gene>
<evidence type="ECO:0000313" key="3">
    <source>
        <dbReference type="Proteomes" id="UP000663829"/>
    </source>
</evidence>
<protein>
    <submittedName>
        <fullName evidence="1">Uncharacterized protein</fullName>
    </submittedName>
</protein>
<evidence type="ECO:0000313" key="2">
    <source>
        <dbReference type="EMBL" id="CAF4382250.1"/>
    </source>
</evidence>
<sequence>MVSPFAGLSGLDNKMFMKNYNCLSWDLVYDLDLSKCLIPYFDPNCTDNAGVDNELLEHDLIFFKALYKTTKTVQVINETKFTKAFPSHYTHKKPINNLKNIRV</sequence>
<dbReference type="AlphaFoldDB" id="A0A815URQ8"/>
<keyword evidence="3" id="KW-1185">Reference proteome</keyword>
<name>A0A815URQ8_9BILA</name>
<reference evidence="1" key="1">
    <citation type="submission" date="2021-02" db="EMBL/GenBank/DDBJ databases">
        <authorList>
            <person name="Nowell W R."/>
        </authorList>
    </citation>
    <scope>NUCLEOTIDE SEQUENCE</scope>
</reference>
<dbReference type="Proteomes" id="UP000681722">
    <property type="component" value="Unassembled WGS sequence"/>
</dbReference>
<proteinExistence type="predicted"/>
<organism evidence="1 3">
    <name type="scientific">Didymodactylos carnosus</name>
    <dbReference type="NCBI Taxonomy" id="1234261"/>
    <lineage>
        <taxon>Eukaryota</taxon>
        <taxon>Metazoa</taxon>
        <taxon>Spiralia</taxon>
        <taxon>Gnathifera</taxon>
        <taxon>Rotifera</taxon>
        <taxon>Eurotatoria</taxon>
        <taxon>Bdelloidea</taxon>
        <taxon>Philodinida</taxon>
        <taxon>Philodinidae</taxon>
        <taxon>Didymodactylos</taxon>
    </lineage>
</organism>
<dbReference type="EMBL" id="CAJNOQ010024045">
    <property type="protein sequence ID" value="CAF1523101.1"/>
    <property type="molecule type" value="Genomic_DNA"/>
</dbReference>